<keyword evidence="2" id="KW-0547">Nucleotide-binding</keyword>
<dbReference type="Pfam" id="PF00005">
    <property type="entry name" value="ABC_tran"/>
    <property type="match status" value="1"/>
</dbReference>
<dbReference type="InterPro" id="IPR003593">
    <property type="entry name" value="AAA+_ATPase"/>
</dbReference>
<dbReference type="GO" id="GO:0016887">
    <property type="term" value="F:ATP hydrolysis activity"/>
    <property type="evidence" value="ECO:0007669"/>
    <property type="project" value="InterPro"/>
</dbReference>
<dbReference type="AlphaFoldDB" id="D2MNK6"/>
<accession>D2MNK6</accession>
<proteinExistence type="predicted"/>
<keyword evidence="1" id="KW-0813">Transport</keyword>
<dbReference type="Proteomes" id="UP000005017">
    <property type="component" value="Unassembled WGS sequence"/>
</dbReference>
<dbReference type="OrthoDB" id="9802264at2"/>
<dbReference type="InterPro" id="IPR003439">
    <property type="entry name" value="ABC_transporter-like_ATP-bd"/>
</dbReference>
<dbReference type="Gene3D" id="3.40.50.300">
    <property type="entry name" value="P-loop containing nucleotide triphosphate hydrolases"/>
    <property type="match status" value="1"/>
</dbReference>
<evidence type="ECO:0000256" key="2">
    <source>
        <dbReference type="ARBA" id="ARBA00022741"/>
    </source>
</evidence>
<evidence type="ECO:0000313" key="7">
    <source>
        <dbReference type="Proteomes" id="UP000005017"/>
    </source>
</evidence>
<dbReference type="PROSITE" id="PS50893">
    <property type="entry name" value="ABC_TRANSPORTER_2"/>
    <property type="match status" value="1"/>
</dbReference>
<dbReference type="GO" id="GO:0005524">
    <property type="term" value="F:ATP binding"/>
    <property type="evidence" value="ECO:0007669"/>
    <property type="project" value="UniProtKB-KW"/>
</dbReference>
<keyword evidence="7" id="KW-1185">Reference proteome</keyword>
<evidence type="ECO:0000256" key="1">
    <source>
        <dbReference type="ARBA" id="ARBA00022448"/>
    </source>
</evidence>
<dbReference type="InterPro" id="IPR027417">
    <property type="entry name" value="P-loop_NTPase"/>
</dbReference>
<evidence type="ECO:0000256" key="4">
    <source>
        <dbReference type="ARBA" id="ARBA00066388"/>
    </source>
</evidence>
<dbReference type="GO" id="GO:0015418">
    <property type="term" value="F:ABC-type quaternary ammonium compound transporting activity"/>
    <property type="evidence" value="ECO:0007669"/>
    <property type="project" value="UniProtKB-EC"/>
</dbReference>
<feature type="domain" description="ABC transporter" evidence="5">
    <location>
        <begin position="5"/>
        <end position="238"/>
    </location>
</feature>
<reference evidence="7" key="1">
    <citation type="submission" date="2009-12" db="EMBL/GenBank/DDBJ databases">
        <title>Sequence of Clostridiales genomosp. BVAB3 str. UPII9-5.</title>
        <authorList>
            <person name="Madupu R."/>
            <person name="Durkin A.S."/>
            <person name="Torralba M."/>
            <person name="Methe B."/>
            <person name="Sutton G.G."/>
            <person name="Strausberg R.L."/>
            <person name="Nelson K.E."/>
        </authorList>
    </citation>
    <scope>NUCLEOTIDE SEQUENCE [LARGE SCALE GENOMIC DNA]</scope>
    <source>
        <strain evidence="7">W1219</strain>
    </source>
</reference>
<dbReference type="InterPro" id="IPR050093">
    <property type="entry name" value="ABC_SmlMolc_Importer"/>
</dbReference>
<comment type="caution">
    <text evidence="6">The sequence shown here is derived from an EMBL/GenBank/DDBJ whole genome shotgun (WGS) entry which is preliminary data.</text>
</comment>
<name>D2MNK6_9FIRM</name>
<dbReference type="EMBL" id="ADFR01000003">
    <property type="protein sequence ID" value="EFC06028.1"/>
    <property type="molecule type" value="Genomic_DNA"/>
</dbReference>
<dbReference type="SUPFAM" id="SSF52540">
    <property type="entry name" value="P-loop containing nucleoside triphosphate hydrolases"/>
    <property type="match status" value="1"/>
</dbReference>
<dbReference type="FunFam" id="3.40.50.300:FF:000425">
    <property type="entry name" value="Probable ABC transporter, ATP-binding subunit"/>
    <property type="match status" value="1"/>
</dbReference>
<evidence type="ECO:0000259" key="5">
    <source>
        <dbReference type="PROSITE" id="PS50893"/>
    </source>
</evidence>
<gene>
    <name evidence="6" type="ORF">HMPREF9013_0231</name>
</gene>
<keyword evidence="3 6" id="KW-0067">ATP-binding</keyword>
<dbReference type="PANTHER" id="PTHR42781">
    <property type="entry name" value="SPERMIDINE/PUTRESCINE IMPORT ATP-BINDING PROTEIN POTA"/>
    <property type="match status" value="1"/>
</dbReference>
<sequence>MSKIIEYKNIGKSYHGTWVIRNFNLSIHEGDFICIVGTSGSGKTTLLKMINGLLKPDEGEIMISGKNILKEDIISLRRKIGYAIQGNGLFPHMTVSENIGYVPRLEKKEEKKVHEIIDKMLNLVGLPLDIKGKYPDELSGGQQQRVGIARAYANSPFILLMDEPFGAVDSITRYQLQKDLKEIHQQTNCTIIFITHDIYEAFKMGTHILVMDEGKAQQFGTTEEVWNHPSNDFVKKLIEMTR</sequence>
<protein>
    <recommendedName>
        <fullName evidence="4">ABC-type quaternary amine transporter</fullName>
        <ecNumber evidence="4">7.6.2.9</ecNumber>
    </recommendedName>
</protein>
<dbReference type="RefSeq" id="WP_006626977.1">
    <property type="nucleotide sequence ID" value="NZ_ADFR01000003.1"/>
</dbReference>
<organism evidence="6 7">
    <name type="scientific">Bulleidia extructa W1219</name>
    <dbReference type="NCBI Taxonomy" id="679192"/>
    <lineage>
        <taxon>Bacteria</taxon>
        <taxon>Bacillati</taxon>
        <taxon>Bacillota</taxon>
        <taxon>Erysipelotrichia</taxon>
        <taxon>Erysipelotrichales</taxon>
        <taxon>Erysipelotrichaceae</taxon>
        <taxon>Bulleidia</taxon>
    </lineage>
</organism>
<dbReference type="InterPro" id="IPR017871">
    <property type="entry name" value="ABC_transporter-like_CS"/>
</dbReference>
<dbReference type="PANTHER" id="PTHR42781:SF4">
    <property type="entry name" value="SPERMIDINE_PUTRESCINE IMPORT ATP-BINDING PROTEIN POTA"/>
    <property type="match status" value="1"/>
</dbReference>
<dbReference type="STRING" id="679192.HMPREF9013_0231"/>
<evidence type="ECO:0000256" key="3">
    <source>
        <dbReference type="ARBA" id="ARBA00022840"/>
    </source>
</evidence>
<dbReference type="eggNOG" id="COG1125">
    <property type="taxonomic scope" value="Bacteria"/>
</dbReference>
<dbReference type="EC" id="7.6.2.9" evidence="4"/>
<evidence type="ECO:0000313" key="6">
    <source>
        <dbReference type="EMBL" id="EFC06028.1"/>
    </source>
</evidence>
<dbReference type="PROSITE" id="PS00211">
    <property type="entry name" value="ABC_TRANSPORTER_1"/>
    <property type="match status" value="1"/>
</dbReference>
<dbReference type="SMART" id="SM00382">
    <property type="entry name" value="AAA"/>
    <property type="match status" value="1"/>
</dbReference>